<evidence type="ECO:0000256" key="3">
    <source>
        <dbReference type="ARBA" id="ARBA00022679"/>
    </source>
</evidence>
<feature type="domain" description="Protein kinase" evidence="9">
    <location>
        <begin position="18"/>
        <end position="259"/>
    </location>
</feature>
<dbReference type="CDD" id="cd14014">
    <property type="entry name" value="STKc_PknB_like"/>
    <property type="match status" value="1"/>
</dbReference>
<evidence type="ECO:0000256" key="5">
    <source>
        <dbReference type="ARBA" id="ARBA00022777"/>
    </source>
</evidence>
<keyword evidence="8" id="KW-0812">Transmembrane</keyword>
<dbReference type="Pfam" id="PF00069">
    <property type="entry name" value="Pkinase"/>
    <property type="match status" value="1"/>
</dbReference>
<dbReference type="PANTHER" id="PTHR43289">
    <property type="entry name" value="MITOGEN-ACTIVATED PROTEIN KINASE KINASE KINASE 20-RELATED"/>
    <property type="match status" value="1"/>
</dbReference>
<keyword evidence="8" id="KW-1133">Transmembrane helix</keyword>
<feature type="compositionally biased region" description="Low complexity" evidence="7">
    <location>
        <begin position="303"/>
        <end position="316"/>
    </location>
</feature>
<keyword evidence="11" id="KW-1185">Reference proteome</keyword>
<dbReference type="InterPro" id="IPR011009">
    <property type="entry name" value="Kinase-like_dom_sf"/>
</dbReference>
<sequence>MSDVPGTAGTARLIAGRYRLLSPLDEDGGGTLWLSHDEVLRREVAVKQVRAPASLAAGDVRRLYTHLENAARAAGRVSHRNAVAVHDVVTEDGRPWIVSELVRGLTLADVLDAEGPLPPRRAAHVGAEVLAALRAAHAAGVLHRDVNPSKVLMANDGRVMVTDFGTVAEHDSPEFGAPETVAGRDPGPESDLWSLGALLHAAVEGRSRFGAATDASTAPGSPERPAPAAADALGSVITGLLHRNPADRLDAAEAEHQLRLVSAGGGGVRTDGTPAASAPRTAPDTVAEPDSAPPPDTTSRPVAPAATGAAGPSDASRRATTVLAVGVALLLLCVVALVWAVAGSA</sequence>
<dbReference type="GO" id="GO:0004674">
    <property type="term" value="F:protein serine/threonine kinase activity"/>
    <property type="evidence" value="ECO:0007669"/>
    <property type="project" value="UniProtKB-KW"/>
</dbReference>
<evidence type="ECO:0000256" key="7">
    <source>
        <dbReference type="SAM" id="MobiDB-lite"/>
    </source>
</evidence>
<evidence type="ECO:0000256" key="1">
    <source>
        <dbReference type="ARBA" id="ARBA00012513"/>
    </source>
</evidence>
<dbReference type="PROSITE" id="PS50011">
    <property type="entry name" value="PROTEIN_KINASE_DOM"/>
    <property type="match status" value="1"/>
</dbReference>
<dbReference type="Proteomes" id="UP001163878">
    <property type="component" value="Chromosome"/>
</dbReference>
<feature type="transmembrane region" description="Helical" evidence="8">
    <location>
        <begin position="322"/>
        <end position="342"/>
    </location>
</feature>
<keyword evidence="6" id="KW-0067">ATP-binding</keyword>
<evidence type="ECO:0000256" key="6">
    <source>
        <dbReference type="ARBA" id="ARBA00022840"/>
    </source>
</evidence>
<keyword evidence="4" id="KW-0547">Nucleotide-binding</keyword>
<evidence type="ECO:0000256" key="8">
    <source>
        <dbReference type="SAM" id="Phobius"/>
    </source>
</evidence>
<dbReference type="EC" id="2.7.11.1" evidence="1"/>
<dbReference type="Gene3D" id="3.30.200.20">
    <property type="entry name" value="Phosphorylase Kinase, domain 1"/>
    <property type="match status" value="1"/>
</dbReference>
<keyword evidence="5 10" id="KW-0418">Kinase</keyword>
<organism evidence="10 11">
    <name type="scientific">Streptomyces peucetius</name>
    <dbReference type="NCBI Taxonomy" id="1950"/>
    <lineage>
        <taxon>Bacteria</taxon>
        <taxon>Bacillati</taxon>
        <taxon>Actinomycetota</taxon>
        <taxon>Actinomycetes</taxon>
        <taxon>Kitasatosporales</taxon>
        <taxon>Streptomycetaceae</taxon>
        <taxon>Streptomyces</taxon>
    </lineage>
</organism>
<gene>
    <name evidence="10" type="ORF">OGH68_07310</name>
</gene>
<name>A0ABY6I5N0_STRPE</name>
<keyword evidence="8" id="KW-0472">Membrane</keyword>
<dbReference type="RefSeq" id="WP_264242505.1">
    <property type="nucleotide sequence ID" value="NZ_CP107567.1"/>
</dbReference>
<dbReference type="InterPro" id="IPR000719">
    <property type="entry name" value="Prot_kinase_dom"/>
</dbReference>
<proteinExistence type="predicted"/>
<evidence type="ECO:0000313" key="11">
    <source>
        <dbReference type="Proteomes" id="UP001163878"/>
    </source>
</evidence>
<feature type="region of interest" description="Disordered" evidence="7">
    <location>
        <begin position="260"/>
        <end position="316"/>
    </location>
</feature>
<evidence type="ECO:0000256" key="2">
    <source>
        <dbReference type="ARBA" id="ARBA00022527"/>
    </source>
</evidence>
<protein>
    <recommendedName>
        <fullName evidence="1">non-specific serine/threonine protein kinase</fullName>
        <ecNumber evidence="1">2.7.11.1</ecNumber>
    </recommendedName>
</protein>
<reference evidence="10" key="1">
    <citation type="submission" date="2022-10" db="EMBL/GenBank/DDBJ databases">
        <title>Cytochrome P450 Catalyzes Benzene Ring Formation in the Biosynthesis of Trialkyl-Substituted Aromatic Polyketides.</title>
        <authorList>
            <person name="Zhao E."/>
            <person name="Ge H."/>
        </authorList>
    </citation>
    <scope>NUCLEOTIDE SEQUENCE</scope>
    <source>
        <strain evidence="10">NA0869</strain>
    </source>
</reference>
<evidence type="ECO:0000259" key="9">
    <source>
        <dbReference type="PROSITE" id="PS50011"/>
    </source>
</evidence>
<evidence type="ECO:0000256" key="4">
    <source>
        <dbReference type="ARBA" id="ARBA00022741"/>
    </source>
</evidence>
<dbReference type="PANTHER" id="PTHR43289:SF6">
    <property type="entry name" value="SERINE_THREONINE-PROTEIN KINASE NEKL-3"/>
    <property type="match status" value="1"/>
</dbReference>
<keyword evidence="2 10" id="KW-0723">Serine/threonine-protein kinase</keyword>
<keyword evidence="3" id="KW-0808">Transferase</keyword>
<evidence type="ECO:0000313" key="10">
    <source>
        <dbReference type="EMBL" id="UYQ61297.1"/>
    </source>
</evidence>
<dbReference type="Gene3D" id="1.10.510.10">
    <property type="entry name" value="Transferase(Phosphotransferase) domain 1"/>
    <property type="match status" value="1"/>
</dbReference>
<accession>A0ABY6I5N0</accession>
<dbReference type="EMBL" id="CP107567">
    <property type="protein sequence ID" value="UYQ61297.1"/>
    <property type="molecule type" value="Genomic_DNA"/>
</dbReference>
<dbReference type="SUPFAM" id="SSF56112">
    <property type="entry name" value="Protein kinase-like (PK-like)"/>
    <property type="match status" value="1"/>
</dbReference>